<dbReference type="Pfam" id="PF01494">
    <property type="entry name" value="FAD_binding_3"/>
    <property type="match status" value="2"/>
</dbReference>
<evidence type="ECO:0000313" key="3">
    <source>
        <dbReference type="Proteomes" id="UP001589568"/>
    </source>
</evidence>
<accession>A0ABV5NH12</accession>
<dbReference type="EMBL" id="JBHMCF010000008">
    <property type="protein sequence ID" value="MFB9469586.1"/>
    <property type="molecule type" value="Genomic_DNA"/>
</dbReference>
<dbReference type="GO" id="GO:0004497">
    <property type="term" value="F:monooxygenase activity"/>
    <property type="evidence" value="ECO:0007669"/>
    <property type="project" value="UniProtKB-KW"/>
</dbReference>
<comment type="caution">
    <text evidence="2">The sequence shown here is derived from an EMBL/GenBank/DDBJ whole genome shotgun (WGS) entry which is preliminary data.</text>
</comment>
<evidence type="ECO:0000313" key="2">
    <source>
        <dbReference type="EMBL" id="MFB9469586.1"/>
    </source>
</evidence>
<dbReference type="Proteomes" id="UP001589568">
    <property type="component" value="Unassembled WGS sequence"/>
</dbReference>
<dbReference type="SUPFAM" id="SSF51905">
    <property type="entry name" value="FAD/NAD(P)-binding domain"/>
    <property type="match status" value="1"/>
</dbReference>
<keyword evidence="2" id="KW-0503">Monooxygenase</keyword>
<feature type="domain" description="FAD-binding" evidence="1">
    <location>
        <begin position="2"/>
        <end position="161"/>
    </location>
</feature>
<reference evidence="2 3" key="1">
    <citation type="submission" date="2024-09" db="EMBL/GenBank/DDBJ databases">
        <authorList>
            <person name="Sun Q."/>
            <person name="Mori K."/>
        </authorList>
    </citation>
    <scope>NUCLEOTIDE SEQUENCE [LARGE SCALE GENOMIC DNA]</scope>
    <source>
        <strain evidence="2 3">JCM 3324</strain>
    </source>
</reference>
<dbReference type="PANTHER" id="PTHR46865:SF2">
    <property type="entry name" value="MONOOXYGENASE"/>
    <property type="match status" value="1"/>
</dbReference>
<dbReference type="Gene3D" id="3.30.9.10">
    <property type="entry name" value="D-Amino Acid Oxidase, subunit A, domain 2"/>
    <property type="match status" value="1"/>
</dbReference>
<feature type="domain" description="FAD-binding" evidence="1">
    <location>
        <begin position="264"/>
        <end position="331"/>
    </location>
</feature>
<proteinExistence type="predicted"/>
<dbReference type="InterPro" id="IPR051704">
    <property type="entry name" value="FAD_aromatic-hydroxylase"/>
</dbReference>
<gene>
    <name evidence="2" type="ORF">ACFFR3_08710</name>
</gene>
<protein>
    <submittedName>
        <fullName evidence="2">FAD-dependent monooxygenase</fullName>
    </submittedName>
</protein>
<sequence length="390" mass="42151">MLISGAGIAGLTLAYWLRRRGFEPVVVERAPHGRLGGYGVDFFGSGYDVAARMGILDRLTPHRLPVDAVEFVDASGRSSARLPAELLERVIRGPHLPLMHTTLEGALLDAVDGEVEIRFADSVADVRDTGGAVEVAFAGGGRERFDLLVGADGIHSRTRELVFGPESRFVHPLGTRLASYPVPDRYGWGRVRAHYTEPGRQTVLYPSGEPGTLVALLLFRAPRGGGVPREQRAGLLRERFAGAGWLTPALLADAPAGDSIFMDEMAQVMMPVWHRGRVALIGDACGCMTMVSAQGVSMAMAGAYALAEALAEEPGHERAFARYEARMRPEVRRRQRNALLFARMLLPSGRAGLAVQGLANRIITRQAFAPVLRRQFGAGSVLPPATTRGR</sequence>
<name>A0ABV5NH12_9ACTN</name>
<dbReference type="PANTHER" id="PTHR46865">
    <property type="entry name" value="OXIDOREDUCTASE-RELATED"/>
    <property type="match status" value="1"/>
</dbReference>
<dbReference type="InterPro" id="IPR036188">
    <property type="entry name" value="FAD/NAD-bd_sf"/>
</dbReference>
<organism evidence="2 3">
    <name type="scientific">Nonomuraea salmonea</name>
    <dbReference type="NCBI Taxonomy" id="46181"/>
    <lineage>
        <taxon>Bacteria</taxon>
        <taxon>Bacillati</taxon>
        <taxon>Actinomycetota</taxon>
        <taxon>Actinomycetes</taxon>
        <taxon>Streptosporangiales</taxon>
        <taxon>Streptosporangiaceae</taxon>
        <taxon>Nonomuraea</taxon>
    </lineage>
</organism>
<dbReference type="Gene3D" id="3.50.50.60">
    <property type="entry name" value="FAD/NAD(P)-binding domain"/>
    <property type="match status" value="1"/>
</dbReference>
<keyword evidence="3" id="KW-1185">Reference proteome</keyword>
<keyword evidence="2" id="KW-0560">Oxidoreductase</keyword>
<dbReference type="RefSeq" id="WP_379482899.1">
    <property type="nucleotide sequence ID" value="NZ_JBHMCF010000008.1"/>
</dbReference>
<evidence type="ECO:0000259" key="1">
    <source>
        <dbReference type="Pfam" id="PF01494"/>
    </source>
</evidence>
<dbReference type="InterPro" id="IPR002938">
    <property type="entry name" value="FAD-bd"/>
</dbReference>